<name>A0ACA9MYL0_9GLOM</name>
<accession>A0ACA9MYL0</accession>
<gene>
    <name evidence="1" type="ORF">ACOLOM_LOCUS7311</name>
</gene>
<dbReference type="Proteomes" id="UP000789525">
    <property type="component" value="Unassembled WGS sequence"/>
</dbReference>
<feature type="non-terminal residue" evidence="1">
    <location>
        <position position="112"/>
    </location>
</feature>
<comment type="caution">
    <text evidence="1">The sequence shown here is derived from an EMBL/GenBank/DDBJ whole genome shotgun (WGS) entry which is preliminary data.</text>
</comment>
<evidence type="ECO:0000313" key="1">
    <source>
        <dbReference type="EMBL" id="CAG8620609.1"/>
    </source>
</evidence>
<reference evidence="1" key="1">
    <citation type="submission" date="2021-06" db="EMBL/GenBank/DDBJ databases">
        <authorList>
            <person name="Kallberg Y."/>
            <person name="Tangrot J."/>
            <person name="Rosling A."/>
        </authorList>
    </citation>
    <scope>NUCLEOTIDE SEQUENCE</scope>
    <source>
        <strain evidence="1">CL356</strain>
    </source>
</reference>
<protein>
    <submittedName>
        <fullName evidence="1">4425_t:CDS:1</fullName>
    </submittedName>
</protein>
<proteinExistence type="predicted"/>
<organism evidence="1 2">
    <name type="scientific">Acaulospora colombiana</name>
    <dbReference type="NCBI Taxonomy" id="27376"/>
    <lineage>
        <taxon>Eukaryota</taxon>
        <taxon>Fungi</taxon>
        <taxon>Fungi incertae sedis</taxon>
        <taxon>Mucoromycota</taxon>
        <taxon>Glomeromycotina</taxon>
        <taxon>Glomeromycetes</taxon>
        <taxon>Diversisporales</taxon>
        <taxon>Acaulosporaceae</taxon>
        <taxon>Acaulospora</taxon>
    </lineage>
</organism>
<sequence length="112" mass="12376">MSTRPGVPLPIDLGTQSAYNVRSKEYHTTITEDMGVWDIYNQITMEADRLLVALYLAVVTPIAIEATKQTRDDPAEKIRDILLVISRQLANSSTPPFEDNDDTEPLSSGVIG</sequence>
<dbReference type="EMBL" id="CAJVPT010016677">
    <property type="protein sequence ID" value="CAG8620609.1"/>
    <property type="molecule type" value="Genomic_DNA"/>
</dbReference>
<keyword evidence="2" id="KW-1185">Reference proteome</keyword>
<evidence type="ECO:0000313" key="2">
    <source>
        <dbReference type="Proteomes" id="UP000789525"/>
    </source>
</evidence>